<evidence type="ECO:0000313" key="1">
    <source>
        <dbReference type="EMBL" id="MDR6583890.1"/>
    </source>
</evidence>
<gene>
    <name evidence="1" type="ORF">J2W50_002088</name>
</gene>
<dbReference type="Proteomes" id="UP001260715">
    <property type="component" value="Unassembled WGS sequence"/>
</dbReference>
<dbReference type="EMBL" id="JAVDSJ010000002">
    <property type="protein sequence ID" value="MDR6583890.1"/>
    <property type="molecule type" value="Genomic_DNA"/>
</dbReference>
<keyword evidence="2" id="KW-1185">Reference proteome</keyword>
<accession>A0ABU1PDS4</accession>
<evidence type="ECO:0000313" key="2">
    <source>
        <dbReference type="Proteomes" id="UP001260715"/>
    </source>
</evidence>
<comment type="caution">
    <text evidence="1">The sequence shown here is derived from an EMBL/GenBank/DDBJ whole genome shotgun (WGS) entry which is preliminary data.</text>
</comment>
<proteinExistence type="predicted"/>
<organism evidence="1 2">
    <name type="scientific">Herbaspirillum frisingense</name>
    <dbReference type="NCBI Taxonomy" id="92645"/>
    <lineage>
        <taxon>Bacteria</taxon>
        <taxon>Pseudomonadati</taxon>
        <taxon>Pseudomonadota</taxon>
        <taxon>Betaproteobacteria</taxon>
        <taxon>Burkholderiales</taxon>
        <taxon>Oxalobacteraceae</taxon>
        <taxon>Herbaspirillum</taxon>
    </lineage>
</organism>
<name>A0ABU1PDS4_9BURK</name>
<reference evidence="1 2" key="1">
    <citation type="submission" date="2023-07" db="EMBL/GenBank/DDBJ databases">
        <title>Sorghum-associated microbial communities from plants grown in Nebraska, USA.</title>
        <authorList>
            <person name="Schachtman D."/>
        </authorList>
    </citation>
    <scope>NUCLEOTIDE SEQUENCE [LARGE SCALE GENOMIC DNA]</scope>
    <source>
        <strain evidence="1 2">596</strain>
    </source>
</reference>
<sequence length="209" mass="23507">MNWPHFIRQNLNKIVRLHPPARYFDSADVELPPVDDDWEIMGFPDGNKIRLANCRTKSIVFVAKDAVYGYADDAHRTVETKDGKSYGFLTLKLEVLIRNGIVSTRLNGRPGEAVGNRLPPQWTKPIGVSLSDLIPTSAPSAILQYKLWSDDARIELMIRVTQAGGIAPREYSGAAGVIEWHFSQDRNIYISFSHPRIMFEIAALGWRSG</sequence>
<protein>
    <submittedName>
        <fullName evidence="1">Uncharacterized protein</fullName>
    </submittedName>
</protein>